<keyword evidence="6 9" id="KW-0057">Aromatic amino acid biosynthesis</keyword>
<evidence type="ECO:0000256" key="9">
    <source>
        <dbReference type="HAMAP-Rule" id="MF_00211"/>
    </source>
</evidence>
<dbReference type="AlphaFoldDB" id="A0A0T5X9R8"/>
<evidence type="ECO:0000256" key="7">
    <source>
        <dbReference type="ARBA" id="ARBA00052328"/>
    </source>
</evidence>
<evidence type="ECO:0000313" key="12">
    <source>
        <dbReference type="EMBL" id="KRT35010.1"/>
    </source>
</evidence>
<dbReference type="EC" id="2.4.2.18" evidence="9"/>
<feature type="binding site" evidence="9">
    <location>
        <position position="165"/>
    </location>
    <ligand>
        <name>anthranilate</name>
        <dbReference type="ChEBI" id="CHEBI:16567"/>
        <label>2</label>
    </ligand>
</feature>
<comment type="similarity">
    <text evidence="8">In the C-terminal section; belongs to the anthranilate phosphoribosyltransferase family.</text>
</comment>
<dbReference type="NCBIfam" id="TIGR01245">
    <property type="entry name" value="trpD"/>
    <property type="match status" value="1"/>
</dbReference>
<keyword evidence="9" id="KW-0479">Metal-binding</keyword>
<evidence type="ECO:0000256" key="4">
    <source>
        <dbReference type="ARBA" id="ARBA00022679"/>
    </source>
</evidence>
<feature type="binding site" evidence="9">
    <location>
        <position position="87"/>
    </location>
    <ligand>
        <name>5-phospho-alpha-D-ribose 1-diphosphate</name>
        <dbReference type="ChEBI" id="CHEBI:58017"/>
    </ligand>
</feature>
<dbReference type="GO" id="GO:0004048">
    <property type="term" value="F:anthranilate phosphoribosyltransferase activity"/>
    <property type="evidence" value="ECO:0007669"/>
    <property type="project" value="UniProtKB-UniRule"/>
</dbReference>
<dbReference type="GO" id="GO:0000162">
    <property type="term" value="P:L-tryptophan biosynthetic process"/>
    <property type="evidence" value="ECO:0007669"/>
    <property type="project" value="UniProtKB-UniRule"/>
</dbReference>
<dbReference type="InterPro" id="IPR000312">
    <property type="entry name" value="Glycosyl_Trfase_fam3"/>
</dbReference>
<evidence type="ECO:0000256" key="6">
    <source>
        <dbReference type="ARBA" id="ARBA00023141"/>
    </source>
</evidence>
<feature type="binding site" evidence="9">
    <location>
        <begin position="82"/>
        <end position="83"/>
    </location>
    <ligand>
        <name>5-phospho-alpha-D-ribose 1-diphosphate</name>
        <dbReference type="ChEBI" id="CHEBI:58017"/>
    </ligand>
</feature>
<keyword evidence="2 9" id="KW-0028">Amino-acid biosynthesis</keyword>
<dbReference type="GO" id="GO:0005829">
    <property type="term" value="C:cytosol"/>
    <property type="evidence" value="ECO:0007669"/>
    <property type="project" value="TreeGrafter"/>
</dbReference>
<keyword evidence="13" id="KW-1185">Reference proteome</keyword>
<dbReference type="Gene3D" id="1.20.970.10">
    <property type="entry name" value="Transferase, Pyrimidine Nucleoside Phosphorylase, Chain C"/>
    <property type="match status" value="1"/>
</dbReference>
<comment type="caution">
    <text evidence="9">Lacks conserved residue(s) required for the propagation of feature annotation.</text>
</comment>
<feature type="binding site" evidence="9">
    <location>
        <position position="110"/>
    </location>
    <ligand>
        <name>anthranilate</name>
        <dbReference type="ChEBI" id="CHEBI:16567"/>
        <label>1</label>
    </ligand>
</feature>
<dbReference type="SUPFAM" id="SSF52418">
    <property type="entry name" value="Nucleoside phosphorylase/phosphoribosyltransferase catalytic domain"/>
    <property type="match status" value="1"/>
</dbReference>
<dbReference type="InterPro" id="IPR017459">
    <property type="entry name" value="Glycosyl_Trfase_fam3_N_dom"/>
</dbReference>
<comment type="subunit">
    <text evidence="9">Homodimer.</text>
</comment>
<keyword evidence="3 9" id="KW-0328">Glycosyltransferase</keyword>
<feature type="binding site" evidence="9">
    <location>
        <position position="225"/>
    </location>
    <ligand>
        <name>Mg(2+)</name>
        <dbReference type="ChEBI" id="CHEBI:18420"/>
        <label>1</label>
    </ligand>
</feature>
<dbReference type="Pfam" id="PF00591">
    <property type="entry name" value="Glycos_transf_3"/>
    <property type="match status" value="1"/>
</dbReference>
<comment type="cofactor">
    <cofactor evidence="9">
        <name>Mg(2+)</name>
        <dbReference type="ChEBI" id="CHEBI:18420"/>
    </cofactor>
    <text evidence="9">Binds 2 magnesium ions per monomer.</text>
</comment>
<dbReference type="GO" id="GO:0000287">
    <property type="term" value="F:magnesium ion binding"/>
    <property type="evidence" value="ECO:0007669"/>
    <property type="project" value="UniProtKB-UniRule"/>
</dbReference>
<dbReference type="RefSeq" id="WP_009202338.1">
    <property type="nucleotide sequence ID" value="NZ_ACJX03000001.1"/>
</dbReference>
<dbReference type="Proteomes" id="UP000005273">
    <property type="component" value="Unassembled WGS sequence"/>
</dbReference>
<comment type="pathway">
    <text evidence="1 9">Amino-acid biosynthesis; L-tryptophan biosynthesis; L-tryptophan from chorismate: step 2/5.</text>
</comment>
<gene>
    <name evidence="9" type="primary">trpD</name>
    <name evidence="12" type="ORF">HMPREF1705_04270</name>
</gene>
<feature type="domain" description="Glycosyl transferase family 3" evidence="10">
    <location>
        <begin position="73"/>
        <end position="323"/>
    </location>
</feature>
<dbReference type="EMBL" id="ACJX03000001">
    <property type="protein sequence ID" value="KRT35010.1"/>
    <property type="molecule type" value="Genomic_DNA"/>
</dbReference>
<dbReference type="OrthoDB" id="9806430at2"/>
<dbReference type="InterPro" id="IPR005940">
    <property type="entry name" value="Anthranilate_Pribosyl_Tfrase"/>
</dbReference>
<evidence type="ECO:0000256" key="1">
    <source>
        <dbReference type="ARBA" id="ARBA00004907"/>
    </source>
</evidence>
<accession>A0A0T5X9R8</accession>
<evidence type="ECO:0000259" key="11">
    <source>
        <dbReference type="Pfam" id="PF02885"/>
    </source>
</evidence>
<keyword evidence="4 9" id="KW-0808">Transferase</keyword>
<dbReference type="SUPFAM" id="SSF47648">
    <property type="entry name" value="Nucleoside phosphorylase/phosphoribosyltransferase N-terminal domain"/>
    <property type="match status" value="1"/>
</dbReference>
<evidence type="ECO:0000313" key="13">
    <source>
        <dbReference type="Proteomes" id="UP000005273"/>
    </source>
</evidence>
<evidence type="ECO:0000256" key="3">
    <source>
        <dbReference type="ARBA" id="ARBA00022676"/>
    </source>
</evidence>
<feature type="binding site" evidence="9">
    <location>
        <position position="79"/>
    </location>
    <ligand>
        <name>5-phospho-alpha-D-ribose 1-diphosphate</name>
        <dbReference type="ChEBI" id="CHEBI:58017"/>
    </ligand>
</feature>
<evidence type="ECO:0000256" key="5">
    <source>
        <dbReference type="ARBA" id="ARBA00022822"/>
    </source>
</evidence>
<feature type="binding site" evidence="9">
    <location>
        <begin position="89"/>
        <end position="92"/>
    </location>
    <ligand>
        <name>5-phospho-alpha-D-ribose 1-diphosphate</name>
        <dbReference type="ChEBI" id="CHEBI:58017"/>
    </ligand>
</feature>
<feature type="binding site" evidence="9">
    <location>
        <position position="119"/>
    </location>
    <ligand>
        <name>5-phospho-alpha-D-ribose 1-diphosphate</name>
        <dbReference type="ChEBI" id="CHEBI:58017"/>
    </ligand>
</feature>
<feature type="binding site" evidence="9">
    <location>
        <position position="91"/>
    </location>
    <ligand>
        <name>Mg(2+)</name>
        <dbReference type="ChEBI" id="CHEBI:18420"/>
        <label>1</label>
    </ligand>
</feature>
<dbReference type="PANTHER" id="PTHR43285:SF2">
    <property type="entry name" value="ANTHRANILATE PHOSPHORIBOSYLTRANSFERASE"/>
    <property type="match status" value="1"/>
</dbReference>
<feature type="binding site" evidence="9">
    <location>
        <position position="225"/>
    </location>
    <ligand>
        <name>Mg(2+)</name>
        <dbReference type="ChEBI" id="CHEBI:18420"/>
        <label>2</label>
    </ligand>
</feature>
<dbReference type="PANTHER" id="PTHR43285">
    <property type="entry name" value="ANTHRANILATE PHOSPHORIBOSYLTRANSFERASE"/>
    <property type="match status" value="1"/>
</dbReference>
<feature type="binding site" evidence="9">
    <location>
        <position position="224"/>
    </location>
    <ligand>
        <name>Mg(2+)</name>
        <dbReference type="ChEBI" id="CHEBI:18420"/>
        <label>2</label>
    </ligand>
</feature>
<organism evidence="12 13">
    <name type="scientific">Acetomicrobium hydrogeniformans ATCC BAA-1850</name>
    <dbReference type="NCBI Taxonomy" id="592015"/>
    <lineage>
        <taxon>Bacteria</taxon>
        <taxon>Thermotogati</taxon>
        <taxon>Synergistota</taxon>
        <taxon>Synergistia</taxon>
        <taxon>Synergistales</taxon>
        <taxon>Acetomicrobiaceae</taxon>
        <taxon>Acetomicrobium</taxon>
    </lineage>
</organism>
<dbReference type="Gene3D" id="3.40.1030.10">
    <property type="entry name" value="Nucleoside phosphorylase/phosphoribosyltransferase catalytic domain"/>
    <property type="match status" value="1"/>
</dbReference>
<dbReference type="Pfam" id="PF02885">
    <property type="entry name" value="Glycos_trans_3N"/>
    <property type="match status" value="1"/>
</dbReference>
<sequence>MLKNYIEKLTVGENLSFEEMHEAVMAILNGTASQIESAGFLVALRSKGETVEEITAAAKVMREKATKVTAPSTAIDTCGTGGDGMGTFNISTIASIVVAGAGIPVAKHGNRSVSSKSGSADLIEALGIKILSFPEMINEAISKVNYGFLFAPNFHRAMKNVARTRKELGIRTLFNLLGPLSNPAFVNYQIMGVYDDSLTRPIAEVLMNLGLKSGMVVHGHGGLDELSLSGPNHVVYFKGGQMKEFYLAPEDVGLKKAPITSLLANSPQENAKIALEIFNGKECGPKRDVVTLNAGAALFVVGAAGDLAEGIRLAANVIDEGLAADILYRIVKFTNSFGEAA</sequence>
<evidence type="ECO:0000256" key="8">
    <source>
        <dbReference type="ARBA" id="ARBA00061188"/>
    </source>
</evidence>
<comment type="similarity">
    <text evidence="9">Belongs to the anthranilate phosphoribosyltransferase family.</text>
</comment>
<comment type="function">
    <text evidence="9">Catalyzes the transfer of the phosphoribosyl group of 5-phosphorylribose-1-pyrophosphate (PRPP) to anthranilate to yield N-(5'-phosphoribosyl)-anthranilate (PRA).</text>
</comment>
<dbReference type="eggNOG" id="COG0547">
    <property type="taxonomic scope" value="Bacteria"/>
</dbReference>
<dbReference type="InterPro" id="IPR036320">
    <property type="entry name" value="Glycosyl_Trfase_fam3_N_dom_sf"/>
</dbReference>
<evidence type="ECO:0000256" key="2">
    <source>
        <dbReference type="ARBA" id="ARBA00022605"/>
    </source>
</evidence>
<dbReference type="UniPathway" id="UPA00035">
    <property type="reaction ID" value="UER00041"/>
</dbReference>
<reference evidence="13" key="1">
    <citation type="submission" date="2012-09" db="EMBL/GenBank/DDBJ databases">
        <authorList>
            <person name="Weinstock G."/>
            <person name="Sodergren E."/>
            <person name="Clifton S."/>
            <person name="Fulton L."/>
            <person name="Fulton B."/>
            <person name="Courtney L."/>
            <person name="Fronick C."/>
            <person name="Harrison M."/>
            <person name="Strong C."/>
            <person name="Farmer C."/>
            <person name="Delehaunty K."/>
            <person name="Markovic C."/>
            <person name="Hall O."/>
            <person name="Minx P."/>
            <person name="Tomlinson C."/>
            <person name="Mitreva M."/>
            <person name="Nelson J."/>
            <person name="Hou S."/>
            <person name="Wollam A."/>
            <person name="Pepin K.H."/>
            <person name="Johnson M."/>
            <person name="Bhonagiri V."/>
            <person name="Nash W.E."/>
            <person name="Suruliraj S."/>
            <person name="Warren W."/>
            <person name="Chinwalla A."/>
            <person name="Mardis E.R."/>
            <person name="Wilson R.K."/>
        </authorList>
    </citation>
    <scope>NUCLEOTIDE SEQUENCE [LARGE SCALE GENOMIC DNA]</scope>
    <source>
        <strain evidence="13">OS1</strain>
    </source>
</reference>
<protein>
    <recommendedName>
        <fullName evidence="9">Anthranilate phosphoribosyltransferase</fullName>
        <ecNumber evidence="9">2.4.2.18</ecNumber>
    </recommendedName>
</protein>
<comment type="caution">
    <text evidence="12">The sequence shown here is derived from an EMBL/GenBank/DDBJ whole genome shotgun (WGS) entry which is preliminary data.</text>
</comment>
<dbReference type="FunFam" id="3.40.1030.10:FF:000002">
    <property type="entry name" value="Anthranilate phosphoribosyltransferase"/>
    <property type="match status" value="1"/>
</dbReference>
<feature type="domain" description="Glycosyl transferase family 3 N-terminal" evidence="11">
    <location>
        <begin position="3"/>
        <end position="65"/>
    </location>
</feature>
<proteinExistence type="inferred from homology"/>
<evidence type="ECO:0000259" key="10">
    <source>
        <dbReference type="Pfam" id="PF00591"/>
    </source>
</evidence>
<keyword evidence="5 9" id="KW-0822">Tryptophan biosynthesis</keyword>
<dbReference type="InterPro" id="IPR035902">
    <property type="entry name" value="Nuc_phospho_transferase"/>
</dbReference>
<name>A0A0T5X9R8_9BACT</name>
<keyword evidence="9" id="KW-0460">Magnesium</keyword>
<feature type="binding site" evidence="9">
    <location>
        <begin position="107"/>
        <end position="115"/>
    </location>
    <ligand>
        <name>5-phospho-alpha-D-ribose 1-diphosphate</name>
        <dbReference type="ChEBI" id="CHEBI:58017"/>
    </ligand>
</feature>
<feature type="binding site" evidence="9">
    <location>
        <position position="79"/>
    </location>
    <ligand>
        <name>anthranilate</name>
        <dbReference type="ChEBI" id="CHEBI:16567"/>
        <label>1</label>
    </ligand>
</feature>
<dbReference type="HAMAP" id="MF_00211">
    <property type="entry name" value="TrpD"/>
    <property type="match status" value="1"/>
</dbReference>
<comment type="catalytic activity">
    <reaction evidence="7 9">
        <text>N-(5-phospho-beta-D-ribosyl)anthranilate + diphosphate = 5-phospho-alpha-D-ribose 1-diphosphate + anthranilate</text>
        <dbReference type="Rhea" id="RHEA:11768"/>
        <dbReference type="ChEBI" id="CHEBI:16567"/>
        <dbReference type="ChEBI" id="CHEBI:18277"/>
        <dbReference type="ChEBI" id="CHEBI:33019"/>
        <dbReference type="ChEBI" id="CHEBI:58017"/>
        <dbReference type="EC" id="2.4.2.18"/>
    </reaction>
</comment>
<dbReference type="STRING" id="592015.HMPREF1705_04270"/>